<evidence type="ECO:0000313" key="5">
    <source>
        <dbReference type="Proteomes" id="UP001328733"/>
    </source>
</evidence>
<dbReference type="SUPFAM" id="SSF53756">
    <property type="entry name" value="UDP-Glycosyltransferase/glycogen phosphorylase"/>
    <property type="match status" value="1"/>
</dbReference>
<protein>
    <submittedName>
        <fullName evidence="4">Glycosyltransferase family 4 protein</fullName>
    </submittedName>
</protein>
<keyword evidence="1" id="KW-0808">Transferase</keyword>
<name>A0AAW9QWU6_9CHRO</name>
<organism evidence="4 5">
    <name type="scientific">Pannus brasiliensis CCIBt3594</name>
    <dbReference type="NCBI Taxonomy" id="1427578"/>
    <lineage>
        <taxon>Bacteria</taxon>
        <taxon>Bacillati</taxon>
        <taxon>Cyanobacteriota</taxon>
        <taxon>Cyanophyceae</taxon>
        <taxon>Oscillatoriophycideae</taxon>
        <taxon>Chroococcales</taxon>
        <taxon>Microcystaceae</taxon>
        <taxon>Pannus</taxon>
    </lineage>
</organism>
<feature type="domain" description="Glycosyl transferase family 1" evidence="2">
    <location>
        <begin position="213"/>
        <end position="378"/>
    </location>
</feature>
<dbReference type="CDD" id="cd03818">
    <property type="entry name" value="GT4_ExpC-like"/>
    <property type="match status" value="1"/>
</dbReference>
<dbReference type="GO" id="GO:0009103">
    <property type="term" value="P:lipopolysaccharide biosynthetic process"/>
    <property type="evidence" value="ECO:0007669"/>
    <property type="project" value="TreeGrafter"/>
</dbReference>
<dbReference type="InterPro" id="IPR001296">
    <property type="entry name" value="Glyco_trans_1"/>
</dbReference>
<dbReference type="InterPro" id="IPR022623">
    <property type="entry name" value="Glyco_trans_4"/>
</dbReference>
<dbReference type="Gene3D" id="3.40.50.2000">
    <property type="entry name" value="Glycogen Phosphorylase B"/>
    <property type="match status" value="1"/>
</dbReference>
<evidence type="ECO:0000256" key="1">
    <source>
        <dbReference type="ARBA" id="ARBA00022679"/>
    </source>
</evidence>
<comment type="caution">
    <text evidence="4">The sequence shown here is derived from an EMBL/GenBank/DDBJ whole genome shotgun (WGS) entry which is preliminary data.</text>
</comment>
<dbReference type="GO" id="GO:0016757">
    <property type="term" value="F:glycosyltransferase activity"/>
    <property type="evidence" value="ECO:0007669"/>
    <property type="project" value="InterPro"/>
</dbReference>
<sequence>MRYLFLHPNFPAQFRNLATVLASNPNNQVVFGTRRQEDSLPNVIKVLYKESGNPDAKTHRYVRPLESAVWQGQAVYRMVKALKEQGFIPDIVFAHSGWGPGLFIKDILPETEYLCYFEWFYHARGTDADFDPDDPIDEDSVAKIRVKNTPILLDLYSCDRGIAPTRWQWEQFPPEFRSKIQINHDGVDTNYFRPVENSKLILPRIGLDLSSVDEIITYVGRGMEPYRGFPQFMEAAYLIQQRRPNAHIVIVGEDRVAYGKTLPDGRTYKQEMLEKFPFDRARLHFTGPLPYGEYVKVIQSSSAHIYLTRPFVLSWSMLEVMSVGGVVIGSDTAPVREVIEDGKNGLLVDFFSPEQIAERVDEVLENRERARAIRQAARVTILEKYSLDRLLLERIQWMHG</sequence>
<evidence type="ECO:0000259" key="2">
    <source>
        <dbReference type="Pfam" id="PF00534"/>
    </source>
</evidence>
<dbReference type="PANTHER" id="PTHR46401:SF2">
    <property type="entry name" value="GLYCOSYLTRANSFERASE WBBK-RELATED"/>
    <property type="match status" value="1"/>
</dbReference>
<dbReference type="Proteomes" id="UP001328733">
    <property type="component" value="Unassembled WGS sequence"/>
</dbReference>
<feature type="domain" description="Glycosyl transferase family 4" evidence="3">
    <location>
        <begin position="26"/>
        <end position="192"/>
    </location>
</feature>
<evidence type="ECO:0000259" key="3">
    <source>
        <dbReference type="Pfam" id="PF12000"/>
    </source>
</evidence>
<proteinExistence type="predicted"/>
<dbReference type="EMBL" id="JBAFSM010000039">
    <property type="protein sequence ID" value="MEG3439047.1"/>
    <property type="molecule type" value="Genomic_DNA"/>
</dbReference>
<dbReference type="AlphaFoldDB" id="A0AAW9QWU6"/>
<accession>A0AAW9QWU6</accession>
<dbReference type="PANTHER" id="PTHR46401">
    <property type="entry name" value="GLYCOSYLTRANSFERASE WBBK-RELATED"/>
    <property type="match status" value="1"/>
</dbReference>
<dbReference type="Pfam" id="PF12000">
    <property type="entry name" value="Glyco_trans_4_3"/>
    <property type="match status" value="1"/>
</dbReference>
<dbReference type="RefSeq" id="WP_332866530.1">
    <property type="nucleotide sequence ID" value="NZ_JBAFSM010000039.1"/>
</dbReference>
<gene>
    <name evidence="4" type="ORF">V0288_18120</name>
</gene>
<reference evidence="4 5" key="1">
    <citation type="submission" date="2024-01" db="EMBL/GenBank/DDBJ databases">
        <title>Genomic insights into the taxonomy and metabolism of the cyanobacterium Pannus brasiliensis CCIBt3594.</title>
        <authorList>
            <person name="Machado M."/>
            <person name="Botero N.B."/>
            <person name="Andreote A.P.D."/>
            <person name="Feitosa A.M.T."/>
            <person name="Popin R."/>
            <person name="Sivonen K."/>
            <person name="Fiore M.F."/>
        </authorList>
    </citation>
    <scope>NUCLEOTIDE SEQUENCE [LARGE SCALE GENOMIC DNA]</scope>
    <source>
        <strain evidence="4 5">CCIBt3594</strain>
    </source>
</reference>
<dbReference type="Pfam" id="PF00534">
    <property type="entry name" value="Glycos_transf_1"/>
    <property type="match status" value="1"/>
</dbReference>
<evidence type="ECO:0000313" key="4">
    <source>
        <dbReference type="EMBL" id="MEG3439047.1"/>
    </source>
</evidence>
<keyword evidence="5" id="KW-1185">Reference proteome</keyword>